<evidence type="ECO:0000256" key="3">
    <source>
        <dbReference type="ARBA" id="ARBA00022603"/>
    </source>
</evidence>
<keyword evidence="7" id="KW-1185">Reference proteome</keyword>
<comment type="caution">
    <text evidence="6">The sequence shown here is derived from an EMBL/GenBank/DDBJ whole genome shotgun (WGS) entry which is preliminary data.</text>
</comment>
<dbReference type="AlphaFoldDB" id="A0A5R8K7J3"/>
<dbReference type="PIRSF" id="PIRSF000401">
    <property type="entry name" value="RPL11_MTase"/>
    <property type="match status" value="1"/>
</dbReference>
<keyword evidence="3 6" id="KW-0489">Methyltransferase</keyword>
<dbReference type="Pfam" id="PF06325">
    <property type="entry name" value="PrmA"/>
    <property type="match status" value="1"/>
</dbReference>
<evidence type="ECO:0000313" key="6">
    <source>
        <dbReference type="EMBL" id="TLD68302.1"/>
    </source>
</evidence>
<dbReference type="CDD" id="cd02440">
    <property type="entry name" value="AdoMet_MTases"/>
    <property type="match status" value="1"/>
</dbReference>
<evidence type="ECO:0000256" key="1">
    <source>
        <dbReference type="ARBA" id="ARBA00009741"/>
    </source>
</evidence>
<dbReference type="InterPro" id="IPR029063">
    <property type="entry name" value="SAM-dependent_MTases_sf"/>
</dbReference>
<keyword evidence="6" id="KW-0689">Ribosomal protein</keyword>
<dbReference type="GO" id="GO:0032259">
    <property type="term" value="P:methylation"/>
    <property type="evidence" value="ECO:0007669"/>
    <property type="project" value="UniProtKB-KW"/>
</dbReference>
<gene>
    <name evidence="6" type="ORF">FEM03_23490</name>
</gene>
<comment type="similarity">
    <text evidence="1">Belongs to the methyltransferase superfamily. PrmA family.</text>
</comment>
<protein>
    <submittedName>
        <fullName evidence="6">50S ribosomal protein L11 methyltransferase</fullName>
    </submittedName>
</protein>
<name>A0A5R8K7J3_9BACT</name>
<dbReference type="InterPro" id="IPR050078">
    <property type="entry name" value="Ribosomal_L11_MeTrfase_PrmA"/>
</dbReference>
<organism evidence="6 7">
    <name type="scientific">Phragmitibacter flavus</name>
    <dbReference type="NCBI Taxonomy" id="2576071"/>
    <lineage>
        <taxon>Bacteria</taxon>
        <taxon>Pseudomonadati</taxon>
        <taxon>Verrucomicrobiota</taxon>
        <taxon>Verrucomicrobiia</taxon>
        <taxon>Verrucomicrobiales</taxon>
        <taxon>Verrucomicrobiaceae</taxon>
        <taxon>Phragmitibacter</taxon>
    </lineage>
</organism>
<proteinExistence type="inferred from homology"/>
<dbReference type="GO" id="GO:0008276">
    <property type="term" value="F:protein methyltransferase activity"/>
    <property type="evidence" value="ECO:0007669"/>
    <property type="project" value="InterPro"/>
</dbReference>
<keyword evidence="2" id="KW-0963">Cytoplasm</keyword>
<reference evidence="6 7" key="1">
    <citation type="submission" date="2019-05" db="EMBL/GenBank/DDBJ databases">
        <title>Verrucobacter flavum gen. nov., sp. nov. a new member of the family Verrucomicrobiaceae.</title>
        <authorList>
            <person name="Szuroczki S."/>
            <person name="Abbaszade G."/>
            <person name="Szabo A."/>
            <person name="Felfoldi T."/>
            <person name="Schumann P."/>
            <person name="Boka K."/>
            <person name="Keki Z."/>
            <person name="Toumi M."/>
            <person name="Toth E."/>
        </authorList>
    </citation>
    <scope>NUCLEOTIDE SEQUENCE [LARGE SCALE GENOMIC DNA]</scope>
    <source>
        <strain evidence="6 7">MG-N-17</strain>
    </source>
</reference>
<dbReference type="OrthoDB" id="9785995at2"/>
<sequence>MFVWSKLSSLKWMDVWEEMFAGEQRAVMTRLPGKKTIRLEVYCEKKSEAQKIFKEFGGSVRELKAQNWAAMGSELPEPVKIGKALLLVGTDKAAELVEIKQSNPGREVISIPPELAFGTGHHATTATALRMLVDFAKSRAGTEWSMIDLGTGSGVLAIAAEKLGAGSAWGCDFDAMALRAAAKNLKRNKTKKVVLEEMDVFKWKPGKKVDCVMANIFHDILEKVFPKIAKAVRKDGMVVVSGILKSQAAGCLAAGEEAGLVFEEVVTKGKWVTARGRLK</sequence>
<dbReference type="EMBL" id="VAUV01000028">
    <property type="protein sequence ID" value="TLD68302.1"/>
    <property type="molecule type" value="Genomic_DNA"/>
</dbReference>
<dbReference type="PANTHER" id="PTHR43648">
    <property type="entry name" value="ELECTRON TRANSFER FLAVOPROTEIN BETA SUBUNIT LYSINE METHYLTRANSFERASE"/>
    <property type="match status" value="1"/>
</dbReference>
<keyword evidence="4 6" id="KW-0808">Transferase</keyword>
<keyword evidence="5" id="KW-0949">S-adenosyl-L-methionine</keyword>
<accession>A0A5R8K7J3</accession>
<dbReference type="GO" id="GO:0005840">
    <property type="term" value="C:ribosome"/>
    <property type="evidence" value="ECO:0007669"/>
    <property type="project" value="UniProtKB-KW"/>
</dbReference>
<dbReference type="Proteomes" id="UP000306196">
    <property type="component" value="Unassembled WGS sequence"/>
</dbReference>
<evidence type="ECO:0000256" key="2">
    <source>
        <dbReference type="ARBA" id="ARBA00022490"/>
    </source>
</evidence>
<evidence type="ECO:0000313" key="7">
    <source>
        <dbReference type="Proteomes" id="UP000306196"/>
    </source>
</evidence>
<dbReference type="PANTHER" id="PTHR43648:SF1">
    <property type="entry name" value="ELECTRON TRANSFER FLAVOPROTEIN BETA SUBUNIT LYSINE METHYLTRANSFERASE"/>
    <property type="match status" value="1"/>
</dbReference>
<evidence type="ECO:0000256" key="4">
    <source>
        <dbReference type="ARBA" id="ARBA00022679"/>
    </source>
</evidence>
<dbReference type="Gene3D" id="3.40.50.150">
    <property type="entry name" value="Vaccinia Virus protein VP39"/>
    <property type="match status" value="1"/>
</dbReference>
<evidence type="ECO:0000256" key="5">
    <source>
        <dbReference type="ARBA" id="ARBA00022691"/>
    </source>
</evidence>
<dbReference type="InterPro" id="IPR004498">
    <property type="entry name" value="Ribosomal_PrmA_MeTrfase"/>
</dbReference>
<dbReference type="SUPFAM" id="SSF53335">
    <property type="entry name" value="S-adenosyl-L-methionine-dependent methyltransferases"/>
    <property type="match status" value="1"/>
</dbReference>
<keyword evidence="6" id="KW-0687">Ribonucleoprotein</keyword>